<feature type="transmembrane region" description="Helical" evidence="1">
    <location>
        <begin position="14"/>
        <end position="33"/>
    </location>
</feature>
<organism evidence="3 4">
    <name type="scientific">Tenacibaculum tangerinum</name>
    <dbReference type="NCBI Taxonomy" id="3038772"/>
    <lineage>
        <taxon>Bacteria</taxon>
        <taxon>Pseudomonadati</taxon>
        <taxon>Bacteroidota</taxon>
        <taxon>Flavobacteriia</taxon>
        <taxon>Flavobacteriales</taxon>
        <taxon>Flavobacteriaceae</taxon>
        <taxon>Tenacibaculum</taxon>
    </lineage>
</organism>
<dbReference type="SUPFAM" id="SSF53474">
    <property type="entry name" value="alpha/beta-Hydrolases"/>
    <property type="match status" value="1"/>
</dbReference>
<proteinExistence type="predicted"/>
<keyword evidence="1" id="KW-1133">Transmembrane helix</keyword>
<accession>A0ABY8L7N7</accession>
<reference evidence="3 4" key="1">
    <citation type="submission" date="2023-04" db="EMBL/GenBank/DDBJ databases">
        <title>Tenacibaculum tangerinum sp. nov., isolated from sea tidal flat of South Korea.</title>
        <authorList>
            <person name="Lee S.H."/>
            <person name="Kim J.-J."/>
        </authorList>
    </citation>
    <scope>NUCLEOTIDE SEQUENCE [LARGE SCALE GENOMIC DNA]</scope>
    <source>
        <strain evidence="3 4">GRR-S3-23</strain>
    </source>
</reference>
<dbReference type="Proteomes" id="UP001232001">
    <property type="component" value="Chromosome"/>
</dbReference>
<keyword evidence="1" id="KW-0472">Membrane</keyword>
<dbReference type="InterPro" id="IPR050266">
    <property type="entry name" value="AB_hydrolase_sf"/>
</dbReference>
<sequence length="323" mass="37204">MSLIKQIKHNRKKIFLIILSIIIVPVLGLKAYVEIDNIIYESRIEKMNMQSNQIESPIEHKTLKMDGYDIHYFVSGKEHNDLIVFLHPAFSDHRAFDLQVDYFSKNYRVITIDFIGHGLSKANKSKDKIDASSKHIEKILEIEGFDKVHIVGVSMGALIAQYFALQYPEKILSLTALGGYNINKENKEVTKAQSSSNFALVLRAIFSMNSFRKKTAKITCHTESGQALFYKTASLYERKSFMVMQGLQNVIKDRENVITEYPTLILTGEFDIDLAKKMAKEWHSEIDNSEYYMIENAGHCANIDKPLEFNEIMEEFIQKKKNN</sequence>
<keyword evidence="3" id="KW-0378">Hydrolase</keyword>
<dbReference type="Pfam" id="PF00561">
    <property type="entry name" value="Abhydrolase_1"/>
    <property type="match status" value="1"/>
</dbReference>
<evidence type="ECO:0000259" key="2">
    <source>
        <dbReference type="Pfam" id="PF00561"/>
    </source>
</evidence>
<evidence type="ECO:0000256" key="1">
    <source>
        <dbReference type="SAM" id="Phobius"/>
    </source>
</evidence>
<dbReference type="Gene3D" id="3.40.50.1820">
    <property type="entry name" value="alpha/beta hydrolase"/>
    <property type="match status" value="1"/>
</dbReference>
<evidence type="ECO:0000313" key="3">
    <source>
        <dbReference type="EMBL" id="WGH76398.1"/>
    </source>
</evidence>
<dbReference type="GO" id="GO:0016787">
    <property type="term" value="F:hydrolase activity"/>
    <property type="evidence" value="ECO:0007669"/>
    <property type="project" value="UniProtKB-KW"/>
</dbReference>
<gene>
    <name evidence="3" type="ORF">P8625_04350</name>
</gene>
<dbReference type="PANTHER" id="PTHR43798">
    <property type="entry name" value="MONOACYLGLYCEROL LIPASE"/>
    <property type="match status" value="1"/>
</dbReference>
<dbReference type="PANTHER" id="PTHR43798:SF33">
    <property type="entry name" value="HYDROLASE, PUTATIVE (AFU_ORTHOLOGUE AFUA_2G14860)-RELATED"/>
    <property type="match status" value="1"/>
</dbReference>
<name>A0ABY8L7N7_9FLAO</name>
<dbReference type="EMBL" id="CP122539">
    <property type="protein sequence ID" value="WGH76398.1"/>
    <property type="molecule type" value="Genomic_DNA"/>
</dbReference>
<dbReference type="RefSeq" id="WP_279652265.1">
    <property type="nucleotide sequence ID" value="NZ_CP122539.1"/>
</dbReference>
<dbReference type="InterPro" id="IPR029058">
    <property type="entry name" value="AB_hydrolase_fold"/>
</dbReference>
<evidence type="ECO:0000313" key="4">
    <source>
        <dbReference type="Proteomes" id="UP001232001"/>
    </source>
</evidence>
<dbReference type="InterPro" id="IPR000073">
    <property type="entry name" value="AB_hydrolase_1"/>
</dbReference>
<dbReference type="PRINTS" id="PR00111">
    <property type="entry name" value="ABHYDROLASE"/>
</dbReference>
<feature type="domain" description="AB hydrolase-1" evidence="2">
    <location>
        <begin position="83"/>
        <end position="183"/>
    </location>
</feature>
<protein>
    <submittedName>
        <fullName evidence="3">Alpha/beta hydrolase</fullName>
    </submittedName>
</protein>
<keyword evidence="1" id="KW-0812">Transmembrane</keyword>
<keyword evidence="4" id="KW-1185">Reference proteome</keyword>